<proteinExistence type="predicted"/>
<comment type="caution">
    <text evidence="1">The sequence shown here is derived from an EMBL/GenBank/DDBJ whole genome shotgun (WGS) entry which is preliminary data.</text>
</comment>
<reference evidence="1" key="1">
    <citation type="journal article" date="2022" name="Int. J. Mol. Sci.">
        <title>Draft Genome of Tanacetum Coccineum: Genomic Comparison of Closely Related Tanacetum-Family Plants.</title>
        <authorList>
            <person name="Yamashiro T."/>
            <person name="Shiraishi A."/>
            <person name="Nakayama K."/>
            <person name="Satake H."/>
        </authorList>
    </citation>
    <scope>NUCLEOTIDE SEQUENCE</scope>
</reference>
<name>A0ABQ4XTT9_9ASTR</name>
<evidence type="ECO:0000313" key="1">
    <source>
        <dbReference type="EMBL" id="GJS68481.1"/>
    </source>
</evidence>
<protein>
    <submittedName>
        <fullName evidence="1">Uncharacterized protein</fullName>
    </submittedName>
</protein>
<keyword evidence="2" id="KW-1185">Reference proteome</keyword>
<dbReference type="EMBL" id="BQNB010009794">
    <property type="protein sequence ID" value="GJS68481.1"/>
    <property type="molecule type" value="Genomic_DNA"/>
</dbReference>
<dbReference type="Proteomes" id="UP001151760">
    <property type="component" value="Unassembled WGS sequence"/>
</dbReference>
<sequence>MGKVESKTEVGDTRYNVPVRYVEMRSEYTIGQQGLMGQGSIRAQHDISSDSIHRCIGGVMGHREKEQGLVISLDVRGQKKHKSSKDVGLPRWQSVCFNFDPRAKKGHPMIGND</sequence>
<accession>A0ABQ4XTT9</accession>
<gene>
    <name evidence="1" type="ORF">Tco_0683046</name>
</gene>
<reference evidence="1" key="2">
    <citation type="submission" date="2022-01" db="EMBL/GenBank/DDBJ databases">
        <authorList>
            <person name="Yamashiro T."/>
            <person name="Shiraishi A."/>
            <person name="Satake H."/>
            <person name="Nakayama K."/>
        </authorList>
    </citation>
    <scope>NUCLEOTIDE SEQUENCE</scope>
</reference>
<organism evidence="1 2">
    <name type="scientific">Tanacetum coccineum</name>
    <dbReference type="NCBI Taxonomy" id="301880"/>
    <lineage>
        <taxon>Eukaryota</taxon>
        <taxon>Viridiplantae</taxon>
        <taxon>Streptophyta</taxon>
        <taxon>Embryophyta</taxon>
        <taxon>Tracheophyta</taxon>
        <taxon>Spermatophyta</taxon>
        <taxon>Magnoliopsida</taxon>
        <taxon>eudicotyledons</taxon>
        <taxon>Gunneridae</taxon>
        <taxon>Pentapetalae</taxon>
        <taxon>asterids</taxon>
        <taxon>campanulids</taxon>
        <taxon>Asterales</taxon>
        <taxon>Asteraceae</taxon>
        <taxon>Asteroideae</taxon>
        <taxon>Anthemideae</taxon>
        <taxon>Anthemidinae</taxon>
        <taxon>Tanacetum</taxon>
    </lineage>
</organism>
<evidence type="ECO:0000313" key="2">
    <source>
        <dbReference type="Proteomes" id="UP001151760"/>
    </source>
</evidence>